<evidence type="ECO:0000313" key="2">
    <source>
        <dbReference type="EMBL" id="KRR27497.1"/>
    </source>
</evidence>
<keyword evidence="1" id="KW-1133">Transmembrane helix</keyword>
<keyword evidence="1" id="KW-0472">Membrane</keyword>
<gene>
    <name evidence="2" type="ORF">CQ13_03605</name>
</gene>
<proteinExistence type="predicted"/>
<name>A0A0R3N4W3_9BRAD</name>
<feature type="transmembrane region" description="Helical" evidence="1">
    <location>
        <begin position="65"/>
        <end position="83"/>
    </location>
</feature>
<dbReference type="EMBL" id="LLYA01000112">
    <property type="protein sequence ID" value="KRR27497.1"/>
    <property type="molecule type" value="Genomic_DNA"/>
</dbReference>
<accession>A0A0R3N4W3</accession>
<keyword evidence="3" id="KW-1185">Reference proteome</keyword>
<dbReference type="RefSeq" id="WP_057843346.1">
    <property type="nucleotide sequence ID" value="NZ_LLYA01000112.1"/>
</dbReference>
<dbReference type="AlphaFoldDB" id="A0A0R3N4W3"/>
<protein>
    <submittedName>
        <fullName evidence="2">Uncharacterized protein</fullName>
    </submittedName>
</protein>
<dbReference type="Proteomes" id="UP000052023">
    <property type="component" value="Unassembled WGS sequence"/>
</dbReference>
<evidence type="ECO:0000313" key="3">
    <source>
        <dbReference type="Proteomes" id="UP000052023"/>
    </source>
</evidence>
<organism evidence="2 3">
    <name type="scientific">Bradyrhizobium retamae</name>
    <dbReference type="NCBI Taxonomy" id="1300035"/>
    <lineage>
        <taxon>Bacteria</taxon>
        <taxon>Pseudomonadati</taxon>
        <taxon>Pseudomonadota</taxon>
        <taxon>Alphaproteobacteria</taxon>
        <taxon>Hyphomicrobiales</taxon>
        <taxon>Nitrobacteraceae</taxon>
        <taxon>Bradyrhizobium</taxon>
    </lineage>
</organism>
<reference evidence="2 3" key="1">
    <citation type="submission" date="2014-03" db="EMBL/GenBank/DDBJ databases">
        <title>Bradyrhizobium valentinum sp. nov., isolated from effective nodules of Lupinus mariae-josephae, a lupine endemic of basic-lime soils in Eastern Spain.</title>
        <authorList>
            <person name="Duran D."/>
            <person name="Rey L."/>
            <person name="Navarro A."/>
            <person name="Busquets A."/>
            <person name="Imperial J."/>
            <person name="Ruiz-Argueso T."/>
        </authorList>
    </citation>
    <scope>NUCLEOTIDE SEQUENCE [LARGE SCALE GENOMIC DNA]</scope>
    <source>
        <strain evidence="2 3">Ro19</strain>
    </source>
</reference>
<comment type="caution">
    <text evidence="2">The sequence shown here is derived from an EMBL/GenBank/DDBJ whole genome shotgun (WGS) entry which is preliminary data.</text>
</comment>
<evidence type="ECO:0000256" key="1">
    <source>
        <dbReference type="SAM" id="Phobius"/>
    </source>
</evidence>
<sequence>MKWSALNYAEAALTVFALLFGSLIYEQFGISNIFINVATIAVVASPIAINRFFLEAGLSKRSMQAVIGGYAACSVVAAMALSGGYASDYLFVPIVCAMSLPLLQRLSNQSTIPRSVQSGH</sequence>
<keyword evidence="1" id="KW-0812">Transmembrane</keyword>
<feature type="transmembrane region" description="Helical" evidence="1">
    <location>
        <begin position="31"/>
        <end position="53"/>
    </location>
</feature>
<feature type="transmembrane region" description="Helical" evidence="1">
    <location>
        <begin position="7"/>
        <end position="25"/>
    </location>
</feature>